<feature type="region of interest" description="Disordered" evidence="14">
    <location>
        <begin position="695"/>
        <end position="716"/>
    </location>
</feature>
<evidence type="ECO:0000259" key="16">
    <source>
        <dbReference type="Pfam" id="PF00905"/>
    </source>
</evidence>
<dbReference type="RefSeq" id="WP_268780821.1">
    <property type="nucleotide sequence ID" value="NZ_JAPRAT010000027.1"/>
</dbReference>
<dbReference type="GO" id="GO:0071555">
    <property type="term" value="P:cell wall organization"/>
    <property type="evidence" value="ECO:0007669"/>
    <property type="project" value="UniProtKB-KW"/>
</dbReference>
<dbReference type="GO" id="GO:0008360">
    <property type="term" value="P:regulation of cell shape"/>
    <property type="evidence" value="ECO:0007669"/>
    <property type="project" value="UniProtKB-KW"/>
</dbReference>
<name>A0A9J6RF74_9BACI</name>
<comment type="similarity">
    <text evidence="4">Belongs to the transpeptidase family.</text>
</comment>
<feature type="domain" description="Penicillin-binding protein dimerisation" evidence="17">
    <location>
        <begin position="58"/>
        <end position="301"/>
    </location>
</feature>
<evidence type="ECO:0000256" key="14">
    <source>
        <dbReference type="SAM" id="MobiDB-lite"/>
    </source>
</evidence>
<evidence type="ECO:0000256" key="13">
    <source>
        <dbReference type="ARBA" id="ARBA00034000"/>
    </source>
</evidence>
<reference evidence="18" key="1">
    <citation type="submission" date="2022-11" db="EMBL/GenBank/DDBJ databases">
        <title>WGS of Natronobacillus azotifigens 24KS-1, an anaerobic diazotrophic haloalkaliphile from soda-rich habitats.</title>
        <authorList>
            <person name="Sorokin D.Y."/>
            <person name="Merkel A.Y."/>
        </authorList>
    </citation>
    <scope>NUCLEOTIDE SEQUENCE</scope>
    <source>
        <strain evidence="18">24KS-1</strain>
    </source>
</reference>
<dbReference type="InterPro" id="IPR005311">
    <property type="entry name" value="PBP_dimer"/>
</dbReference>
<feature type="transmembrane region" description="Helical" evidence="15">
    <location>
        <begin position="12"/>
        <end position="38"/>
    </location>
</feature>
<dbReference type="Gene3D" id="1.10.10.1230">
    <property type="entry name" value="Penicillin-binding protein, N-terminal non-catalytic domain, head sub-domain"/>
    <property type="match status" value="1"/>
</dbReference>
<dbReference type="Gene3D" id="3.90.1310.10">
    <property type="entry name" value="Penicillin-binding protein 2a (Domain 2)"/>
    <property type="match status" value="1"/>
</dbReference>
<evidence type="ECO:0000259" key="17">
    <source>
        <dbReference type="Pfam" id="PF03717"/>
    </source>
</evidence>
<keyword evidence="12" id="KW-0961">Cell wall biogenesis/degradation</keyword>
<comment type="subcellular location">
    <subcellularLocation>
        <location evidence="2">Cell membrane</location>
    </subcellularLocation>
    <subcellularLocation>
        <location evidence="1">Membrane</location>
        <topology evidence="1">Single-pass membrane protein</topology>
    </subcellularLocation>
</comment>
<feature type="compositionally biased region" description="Acidic residues" evidence="14">
    <location>
        <begin position="704"/>
        <end position="716"/>
    </location>
</feature>
<keyword evidence="10 15" id="KW-1133">Transmembrane helix</keyword>
<evidence type="ECO:0000256" key="2">
    <source>
        <dbReference type="ARBA" id="ARBA00004236"/>
    </source>
</evidence>
<dbReference type="AlphaFoldDB" id="A0A9J6RF74"/>
<evidence type="ECO:0000313" key="18">
    <source>
        <dbReference type="EMBL" id="MCZ0704054.1"/>
    </source>
</evidence>
<organism evidence="18 19">
    <name type="scientific">Natronobacillus azotifigens</name>
    <dbReference type="NCBI Taxonomy" id="472978"/>
    <lineage>
        <taxon>Bacteria</taxon>
        <taxon>Bacillati</taxon>
        <taxon>Bacillota</taxon>
        <taxon>Bacilli</taxon>
        <taxon>Bacillales</taxon>
        <taxon>Bacillaceae</taxon>
        <taxon>Natronobacillus</taxon>
    </lineage>
</organism>
<dbReference type="Pfam" id="PF03717">
    <property type="entry name" value="PBP_dimer"/>
    <property type="match status" value="1"/>
</dbReference>
<keyword evidence="19" id="KW-1185">Reference proteome</keyword>
<dbReference type="InterPro" id="IPR036138">
    <property type="entry name" value="PBP_dimer_sf"/>
</dbReference>
<dbReference type="Gene3D" id="3.40.710.10">
    <property type="entry name" value="DD-peptidase/beta-lactamase superfamily"/>
    <property type="match status" value="1"/>
</dbReference>
<protein>
    <recommendedName>
        <fullName evidence="5">serine-type D-Ala-D-Ala carboxypeptidase</fullName>
        <ecNumber evidence="5">3.4.16.4</ecNumber>
    </recommendedName>
</protein>
<evidence type="ECO:0000313" key="19">
    <source>
        <dbReference type="Proteomes" id="UP001084197"/>
    </source>
</evidence>
<evidence type="ECO:0000256" key="3">
    <source>
        <dbReference type="ARBA" id="ARBA00004752"/>
    </source>
</evidence>
<dbReference type="SUPFAM" id="SSF56519">
    <property type="entry name" value="Penicillin binding protein dimerisation domain"/>
    <property type="match status" value="1"/>
</dbReference>
<dbReference type="EC" id="3.4.16.4" evidence="5"/>
<feature type="domain" description="Penicillin-binding protein transpeptidase" evidence="16">
    <location>
        <begin position="352"/>
        <end position="677"/>
    </location>
</feature>
<keyword evidence="8" id="KW-0133">Cell shape</keyword>
<dbReference type="PANTHER" id="PTHR30627">
    <property type="entry name" value="PEPTIDOGLYCAN D,D-TRANSPEPTIDASE"/>
    <property type="match status" value="1"/>
</dbReference>
<evidence type="ECO:0000256" key="10">
    <source>
        <dbReference type="ARBA" id="ARBA00022989"/>
    </source>
</evidence>
<dbReference type="PANTHER" id="PTHR30627:SF2">
    <property type="entry name" value="PEPTIDOGLYCAN D,D-TRANSPEPTIDASE MRDA"/>
    <property type="match status" value="1"/>
</dbReference>
<dbReference type="GO" id="GO:0008658">
    <property type="term" value="F:penicillin binding"/>
    <property type="evidence" value="ECO:0007669"/>
    <property type="project" value="InterPro"/>
</dbReference>
<evidence type="ECO:0000256" key="1">
    <source>
        <dbReference type="ARBA" id="ARBA00004167"/>
    </source>
</evidence>
<keyword evidence="11 15" id="KW-0472">Membrane</keyword>
<comment type="caution">
    <text evidence="18">The sequence shown here is derived from an EMBL/GenBank/DDBJ whole genome shotgun (WGS) entry which is preliminary data.</text>
</comment>
<evidence type="ECO:0000256" key="9">
    <source>
        <dbReference type="ARBA" id="ARBA00022984"/>
    </source>
</evidence>
<evidence type="ECO:0000256" key="12">
    <source>
        <dbReference type="ARBA" id="ARBA00023316"/>
    </source>
</evidence>
<dbReference type="GO" id="GO:0005886">
    <property type="term" value="C:plasma membrane"/>
    <property type="evidence" value="ECO:0007669"/>
    <property type="project" value="UniProtKB-SubCell"/>
</dbReference>
<proteinExistence type="inferred from homology"/>
<evidence type="ECO:0000256" key="8">
    <source>
        <dbReference type="ARBA" id="ARBA00022960"/>
    </source>
</evidence>
<dbReference type="Pfam" id="PF00905">
    <property type="entry name" value="Transpeptidase"/>
    <property type="match status" value="1"/>
</dbReference>
<evidence type="ECO:0000256" key="4">
    <source>
        <dbReference type="ARBA" id="ARBA00007171"/>
    </source>
</evidence>
<evidence type="ECO:0000256" key="7">
    <source>
        <dbReference type="ARBA" id="ARBA00022692"/>
    </source>
</evidence>
<keyword evidence="6" id="KW-1003">Cell membrane</keyword>
<sequence>MGKTKKKAQLPFRLNLLFVFIFFLFSLLILQLGVVQILNGEEARNTINETENIRARMSVPRGLMYDRFGNLVLDNEPERTITYTPPRNGDSAKKRLEIAEKLAEFIMMEEEFEDLEARVRERDKQEYWYLFNTQEAGSRLTEEEKELSAGEQYNKMLEKIKPEDYNTFDWSDRHLLNVVAIKKELDTAFQLSPHTIKNENVTEEEYALVSENLAQLPGIDATIDWNRVSKYDNTFSSFIGRISSSNEGIPRENRDYYLSLGYSRNDRVGTSGLEQQYENMLRGQKEVIQYTTNSNGTIIGTETIVDGKAGNDLILTVDMELQQRVDEIAKIELENFINQNPRENEYMSEALVAMLDPQTGEVLALSGAHYDRENDRYVDHSYRVVYDAHLPGSSIKGATMLAGYDANVIEPGEIIYDRPIRIAETQPKSSWTDLGRINDLTAIEQSSNVYMFEIAMRLATATYRENEPLYNFDRDAFRVLRNYFSQFGLGARTGIDLPFEATGVIGTNTQDGGLLLDTAIGQHDAYTTLQLAQYVSTIANDGYRVRPHLVKEVRQANGSKESLGPIVESHGRDILNRIDMDESYIKRVQEGFRLVTTDGTARGHWANSPYNVALKTGTAQNDVYEDGEFQMRTNNLTLVGYAPYDEPEVAFAIVVPRAGTGNDHNGIHHRIGNQIMEAYFDLKEERDQAGITENLHEQIGNEAIDSEETSDEDQEN</sequence>
<keyword evidence="9" id="KW-0573">Peptidoglycan synthesis</keyword>
<dbReference type="GO" id="GO:0071972">
    <property type="term" value="F:peptidoglycan L,D-transpeptidase activity"/>
    <property type="evidence" value="ECO:0007669"/>
    <property type="project" value="TreeGrafter"/>
</dbReference>
<evidence type="ECO:0000256" key="11">
    <source>
        <dbReference type="ARBA" id="ARBA00023136"/>
    </source>
</evidence>
<gene>
    <name evidence="18" type="ORF">OWO01_12630</name>
</gene>
<dbReference type="EMBL" id="JAPRAT010000027">
    <property type="protein sequence ID" value="MCZ0704054.1"/>
    <property type="molecule type" value="Genomic_DNA"/>
</dbReference>
<dbReference type="Proteomes" id="UP001084197">
    <property type="component" value="Unassembled WGS sequence"/>
</dbReference>
<dbReference type="GO" id="GO:0009002">
    <property type="term" value="F:serine-type D-Ala-D-Ala carboxypeptidase activity"/>
    <property type="evidence" value="ECO:0007669"/>
    <property type="project" value="UniProtKB-EC"/>
</dbReference>
<dbReference type="SUPFAM" id="SSF56601">
    <property type="entry name" value="beta-lactamase/transpeptidase-like"/>
    <property type="match status" value="1"/>
</dbReference>
<dbReference type="GO" id="GO:0009252">
    <property type="term" value="P:peptidoglycan biosynthetic process"/>
    <property type="evidence" value="ECO:0007669"/>
    <property type="project" value="UniProtKB-KW"/>
</dbReference>
<evidence type="ECO:0000256" key="15">
    <source>
        <dbReference type="SAM" id="Phobius"/>
    </source>
</evidence>
<comment type="catalytic activity">
    <reaction evidence="13">
        <text>Preferential cleavage: (Ac)2-L-Lys-D-Ala-|-D-Ala. Also transpeptidation of peptidyl-alanyl moieties that are N-acyl substituents of D-alanine.</text>
        <dbReference type="EC" id="3.4.16.4"/>
    </reaction>
</comment>
<evidence type="ECO:0000256" key="6">
    <source>
        <dbReference type="ARBA" id="ARBA00022475"/>
    </source>
</evidence>
<dbReference type="InterPro" id="IPR012338">
    <property type="entry name" value="Beta-lactam/transpept-like"/>
</dbReference>
<evidence type="ECO:0000256" key="5">
    <source>
        <dbReference type="ARBA" id="ARBA00012448"/>
    </source>
</evidence>
<accession>A0A9J6RF74</accession>
<comment type="pathway">
    <text evidence="3">Cell wall biogenesis; peptidoglycan biosynthesis.</text>
</comment>
<keyword evidence="7 15" id="KW-0812">Transmembrane</keyword>
<dbReference type="InterPro" id="IPR050515">
    <property type="entry name" value="Beta-lactam/transpept"/>
</dbReference>
<dbReference type="InterPro" id="IPR001460">
    <property type="entry name" value="PCN-bd_Tpept"/>
</dbReference>